<dbReference type="CDD" id="cd16917">
    <property type="entry name" value="HATPase_UhpB-NarQ-NarX-like"/>
    <property type="match status" value="1"/>
</dbReference>
<dbReference type="PANTHER" id="PTHR24421">
    <property type="entry name" value="NITRATE/NITRITE SENSOR PROTEIN NARX-RELATED"/>
    <property type="match status" value="1"/>
</dbReference>
<comment type="subcellular location">
    <subcellularLocation>
        <location evidence="1">Cell membrane</location>
        <topology evidence="1">Multi-pass membrane protein</topology>
    </subcellularLocation>
</comment>
<evidence type="ECO:0000256" key="3">
    <source>
        <dbReference type="ARBA" id="ARBA00022679"/>
    </source>
</evidence>
<dbReference type="EMBL" id="FRXO01000006">
    <property type="protein sequence ID" value="SHO66376.1"/>
    <property type="molecule type" value="Genomic_DNA"/>
</dbReference>
<dbReference type="Pfam" id="PF01590">
    <property type="entry name" value="GAF"/>
    <property type="match status" value="1"/>
</dbReference>
<dbReference type="GO" id="GO:0046983">
    <property type="term" value="F:protein dimerization activity"/>
    <property type="evidence" value="ECO:0007669"/>
    <property type="project" value="InterPro"/>
</dbReference>
<dbReference type="SMART" id="SM00387">
    <property type="entry name" value="HATPase_c"/>
    <property type="match status" value="1"/>
</dbReference>
<name>A0A1M7ZNY5_9HYPH</name>
<evidence type="ECO:0000259" key="9">
    <source>
        <dbReference type="SMART" id="SM00387"/>
    </source>
</evidence>
<evidence type="ECO:0000256" key="6">
    <source>
        <dbReference type="ARBA" id="ARBA00022989"/>
    </source>
</evidence>
<dbReference type="SUPFAM" id="SSF55874">
    <property type="entry name" value="ATPase domain of HSP90 chaperone/DNA topoisomerase II/histidine kinase"/>
    <property type="match status" value="1"/>
</dbReference>
<gene>
    <name evidence="10" type="ORF">SAMN02745172_03035</name>
</gene>
<dbReference type="RefSeq" id="WP_073630628.1">
    <property type="nucleotide sequence ID" value="NZ_FRXO01000006.1"/>
</dbReference>
<keyword evidence="7" id="KW-0902">Two-component regulatory system</keyword>
<dbReference type="Gene3D" id="3.30.450.40">
    <property type="match status" value="1"/>
</dbReference>
<dbReference type="InterPro" id="IPR011712">
    <property type="entry name" value="Sig_transdc_His_kin_sub3_dim/P"/>
</dbReference>
<dbReference type="STRING" id="1123029.SAMN02745172_03035"/>
<protein>
    <submittedName>
        <fullName evidence="10">Signal transduction histidine kinase</fullName>
    </submittedName>
</protein>
<evidence type="ECO:0000256" key="4">
    <source>
        <dbReference type="ARBA" id="ARBA00022692"/>
    </source>
</evidence>
<dbReference type="GO" id="GO:0000155">
    <property type="term" value="F:phosphorelay sensor kinase activity"/>
    <property type="evidence" value="ECO:0007669"/>
    <property type="project" value="InterPro"/>
</dbReference>
<feature type="domain" description="Histidine kinase/HSP90-like ATPase" evidence="9">
    <location>
        <begin position="316"/>
        <end position="408"/>
    </location>
</feature>
<evidence type="ECO:0000256" key="2">
    <source>
        <dbReference type="ARBA" id="ARBA00022475"/>
    </source>
</evidence>
<keyword evidence="2" id="KW-1003">Cell membrane</keyword>
<dbReference type="OrthoDB" id="9797605at2"/>
<evidence type="ECO:0000256" key="7">
    <source>
        <dbReference type="ARBA" id="ARBA00023012"/>
    </source>
</evidence>
<proteinExistence type="predicted"/>
<dbReference type="AlphaFoldDB" id="A0A1M7ZNY5"/>
<dbReference type="InterPro" id="IPR003594">
    <property type="entry name" value="HATPase_dom"/>
</dbReference>
<dbReference type="InterPro" id="IPR029016">
    <property type="entry name" value="GAF-like_dom_sf"/>
</dbReference>
<keyword evidence="3" id="KW-0808">Transferase</keyword>
<keyword evidence="5 10" id="KW-0418">Kinase</keyword>
<dbReference type="GO" id="GO:0005886">
    <property type="term" value="C:plasma membrane"/>
    <property type="evidence" value="ECO:0007669"/>
    <property type="project" value="UniProtKB-SubCell"/>
</dbReference>
<evidence type="ECO:0000256" key="8">
    <source>
        <dbReference type="ARBA" id="ARBA00023136"/>
    </source>
</evidence>
<sequence>MIDRPSIKPEDMLHHVLAISRAIAGQTEFQPVIHAVSREIAQILPHDHLDVCVLVVDNEAVAAYETGLHTRWGAWHEQPVAARFSPIRSVLWGDVPYILAEDALTDKRFQFEGAFNHPIFDERLRSRLHVPLRVQGTVFGALSASTHVAGFYTMADIGVAQHVADLLAPYFHALRISEQAHRSAVIEAEARAREEGLRESAQKLTEALERERQRIGMDLHDETLADLTRFARRLERLGERETVSGEAMKQLAGDLHSSIRGLRRIIDDARPNVLQLFGFVEGIENLLENSARDGGLAIATRIRDTTGGRIDRLGEPLKVALFRIVQEAVNNAVHHGRPSEILVELSLVGDRIRIAVRDNGIGLSVGVGKRVSGINNMRTRARLVSASFRIEESDRGGTTVIVELPAGAAPVASLSSATGA</sequence>
<accession>A0A1M7ZNY5</accession>
<dbReference type="SUPFAM" id="SSF55781">
    <property type="entry name" value="GAF domain-like"/>
    <property type="match status" value="1"/>
</dbReference>
<dbReference type="PANTHER" id="PTHR24421:SF37">
    <property type="entry name" value="SENSOR HISTIDINE KINASE NARS"/>
    <property type="match status" value="1"/>
</dbReference>
<evidence type="ECO:0000313" key="11">
    <source>
        <dbReference type="Proteomes" id="UP000186406"/>
    </source>
</evidence>
<organism evidence="10 11">
    <name type="scientific">Pseudoxanthobacter soli DSM 19599</name>
    <dbReference type="NCBI Taxonomy" id="1123029"/>
    <lineage>
        <taxon>Bacteria</taxon>
        <taxon>Pseudomonadati</taxon>
        <taxon>Pseudomonadota</taxon>
        <taxon>Alphaproteobacteria</taxon>
        <taxon>Hyphomicrobiales</taxon>
        <taxon>Segnochrobactraceae</taxon>
        <taxon>Pseudoxanthobacter</taxon>
    </lineage>
</organism>
<dbReference type="Pfam" id="PF02518">
    <property type="entry name" value="HATPase_c"/>
    <property type="match status" value="1"/>
</dbReference>
<dbReference type="InterPro" id="IPR050482">
    <property type="entry name" value="Sensor_HK_TwoCompSys"/>
</dbReference>
<dbReference type="Gene3D" id="3.30.565.10">
    <property type="entry name" value="Histidine kinase-like ATPase, C-terminal domain"/>
    <property type="match status" value="1"/>
</dbReference>
<evidence type="ECO:0000313" key="10">
    <source>
        <dbReference type="EMBL" id="SHO66376.1"/>
    </source>
</evidence>
<evidence type="ECO:0000256" key="1">
    <source>
        <dbReference type="ARBA" id="ARBA00004651"/>
    </source>
</evidence>
<keyword evidence="6" id="KW-1133">Transmembrane helix</keyword>
<reference evidence="10 11" key="1">
    <citation type="submission" date="2016-12" db="EMBL/GenBank/DDBJ databases">
        <authorList>
            <person name="Song W.-J."/>
            <person name="Kurnit D.M."/>
        </authorList>
    </citation>
    <scope>NUCLEOTIDE SEQUENCE [LARGE SCALE GENOMIC DNA]</scope>
    <source>
        <strain evidence="10 11">DSM 19599</strain>
    </source>
</reference>
<dbReference type="InterPro" id="IPR036890">
    <property type="entry name" value="HATPase_C_sf"/>
</dbReference>
<dbReference type="Pfam" id="PF07730">
    <property type="entry name" value="HisKA_3"/>
    <property type="match status" value="1"/>
</dbReference>
<keyword evidence="8" id="KW-0472">Membrane</keyword>
<evidence type="ECO:0000256" key="5">
    <source>
        <dbReference type="ARBA" id="ARBA00022777"/>
    </source>
</evidence>
<dbReference type="Proteomes" id="UP000186406">
    <property type="component" value="Unassembled WGS sequence"/>
</dbReference>
<keyword evidence="4" id="KW-0812">Transmembrane</keyword>
<keyword evidence="11" id="KW-1185">Reference proteome</keyword>
<dbReference type="InterPro" id="IPR003018">
    <property type="entry name" value="GAF"/>
</dbReference>